<dbReference type="Pfam" id="PF11716">
    <property type="entry name" value="MDMPI_N"/>
    <property type="match status" value="1"/>
</dbReference>
<dbReference type="InterPro" id="IPR017517">
    <property type="entry name" value="Maleyloyr_isom"/>
</dbReference>
<dbReference type="RefSeq" id="WP_275033075.1">
    <property type="nucleotide sequence ID" value="NZ_CP118615.1"/>
</dbReference>
<dbReference type="NCBIfam" id="TIGR03086">
    <property type="entry name" value="TIGR03086 family metal-binding protein"/>
    <property type="match status" value="1"/>
</dbReference>
<evidence type="ECO:0000259" key="1">
    <source>
        <dbReference type="Pfam" id="PF11716"/>
    </source>
</evidence>
<dbReference type="InterPro" id="IPR034660">
    <property type="entry name" value="DinB/YfiT-like"/>
</dbReference>
<protein>
    <submittedName>
        <fullName evidence="2">TIGR03086 family metal-binding protein</fullName>
    </submittedName>
</protein>
<accession>A0ABY7ZTH2</accession>
<name>A0ABY7ZTH2_9ACTN</name>
<sequence>MATKTSDLLTAAAPATVAVVRGISDDQLDLPTPCREYAVHALLDHLFQVVVNFQELAAKRAVDWSVQPDSRTDGWRDRFAAETDRVIRAWSEPSALVGVSPGMGLPQQVVGGMVLLDLTVHGWDLARATGQPFRADPTVVADLLDLAAMLGPTARQQGVFGAVVDLPTDSVDPFDRLLGATGRDPAWTPDQR</sequence>
<dbReference type="Gene3D" id="1.20.120.450">
    <property type="entry name" value="dinb family like domain"/>
    <property type="match status" value="1"/>
</dbReference>
<dbReference type="Proteomes" id="UP001219605">
    <property type="component" value="Chromosome"/>
</dbReference>
<feature type="domain" description="Mycothiol-dependent maleylpyruvate isomerase metal-binding" evidence="1">
    <location>
        <begin position="10"/>
        <end position="126"/>
    </location>
</feature>
<reference evidence="2 3" key="1">
    <citation type="submission" date="2023-02" db="EMBL/GenBank/DDBJ databases">
        <authorList>
            <person name="Mo P."/>
        </authorList>
    </citation>
    <scope>NUCLEOTIDE SEQUENCE [LARGE SCALE GENOMIC DNA]</scope>
    <source>
        <strain evidence="2 3">HUAS 3</strain>
    </source>
</reference>
<proteinExistence type="predicted"/>
<dbReference type="SUPFAM" id="SSF109854">
    <property type="entry name" value="DinB/YfiT-like putative metalloenzymes"/>
    <property type="match status" value="1"/>
</dbReference>
<dbReference type="EMBL" id="CP118615">
    <property type="protein sequence ID" value="WDZ86275.1"/>
    <property type="molecule type" value="Genomic_DNA"/>
</dbReference>
<dbReference type="InterPro" id="IPR017520">
    <property type="entry name" value="CHP03086"/>
</dbReference>
<dbReference type="NCBIfam" id="TIGR03083">
    <property type="entry name" value="maleylpyruvate isomerase family mycothiol-dependent enzyme"/>
    <property type="match status" value="1"/>
</dbReference>
<dbReference type="InterPro" id="IPR024344">
    <property type="entry name" value="MDMPI_metal-binding"/>
</dbReference>
<organism evidence="2 3">
    <name type="scientific">Micromonospora cathayae</name>
    <dbReference type="NCBI Taxonomy" id="3028804"/>
    <lineage>
        <taxon>Bacteria</taxon>
        <taxon>Bacillati</taxon>
        <taxon>Actinomycetota</taxon>
        <taxon>Actinomycetes</taxon>
        <taxon>Micromonosporales</taxon>
        <taxon>Micromonosporaceae</taxon>
        <taxon>Micromonospora</taxon>
    </lineage>
</organism>
<evidence type="ECO:0000313" key="3">
    <source>
        <dbReference type="Proteomes" id="UP001219605"/>
    </source>
</evidence>
<keyword evidence="3" id="KW-1185">Reference proteome</keyword>
<evidence type="ECO:0000313" key="2">
    <source>
        <dbReference type="EMBL" id="WDZ86275.1"/>
    </source>
</evidence>
<gene>
    <name evidence="2" type="ORF">PVK37_07675</name>
</gene>